<evidence type="ECO:0000313" key="3">
    <source>
        <dbReference type="Proteomes" id="UP000179157"/>
    </source>
</evidence>
<comment type="caution">
    <text evidence="2">The sequence shown here is derived from an EMBL/GenBank/DDBJ whole genome shotgun (WGS) entry which is preliminary data.</text>
</comment>
<keyword evidence="1" id="KW-1133">Transmembrane helix</keyword>
<reference evidence="2 3" key="1">
    <citation type="journal article" date="2016" name="Nat. Commun.">
        <title>Thousands of microbial genomes shed light on interconnected biogeochemical processes in an aquifer system.</title>
        <authorList>
            <person name="Anantharaman K."/>
            <person name="Brown C.T."/>
            <person name="Hug L.A."/>
            <person name="Sharon I."/>
            <person name="Castelle C.J."/>
            <person name="Probst A.J."/>
            <person name="Thomas B.C."/>
            <person name="Singh A."/>
            <person name="Wilkins M.J."/>
            <person name="Karaoz U."/>
            <person name="Brodie E.L."/>
            <person name="Williams K.H."/>
            <person name="Hubbard S.S."/>
            <person name="Banfield J.F."/>
        </authorList>
    </citation>
    <scope>NUCLEOTIDE SEQUENCE [LARGE SCALE GENOMIC DNA]</scope>
    <source>
        <strain evidence="3">RBG_16_55_9</strain>
    </source>
</reference>
<keyword evidence="1" id="KW-0472">Membrane</keyword>
<organism evidence="2 3">
    <name type="scientific">Fraserbacteria sp. (strain RBG_16_55_9)</name>
    <dbReference type="NCBI Taxonomy" id="1817864"/>
    <lineage>
        <taxon>Bacteria</taxon>
        <taxon>Candidatus Fraseribacteriota</taxon>
    </lineage>
</organism>
<dbReference type="STRING" id="1817864.A2Z21_03985"/>
<dbReference type="AlphaFoldDB" id="A0A1F5UYT0"/>
<proteinExistence type="predicted"/>
<evidence type="ECO:0008006" key="4">
    <source>
        <dbReference type="Google" id="ProtNLM"/>
    </source>
</evidence>
<evidence type="ECO:0000256" key="1">
    <source>
        <dbReference type="SAM" id="Phobius"/>
    </source>
</evidence>
<keyword evidence="1" id="KW-0812">Transmembrane</keyword>
<protein>
    <recommendedName>
        <fullName evidence="4">Bacterial spore germination immunoglobulin-like domain-containing protein</fullName>
    </recommendedName>
</protein>
<gene>
    <name evidence="2" type="ORF">A2Z21_03985</name>
</gene>
<feature type="transmembrane region" description="Helical" evidence="1">
    <location>
        <begin position="6"/>
        <end position="25"/>
    </location>
</feature>
<name>A0A1F5UYT0_FRAXR</name>
<sequence>MNAVPTWLLVALGVIVALVGMNLLMPHAALDTTLRTSTPEILQVEFPAEITADGENVTGHVRFRDLEGDIARAEFDVVEATVFTPFAFDPQVQGVREGTFEFSIYTVIPQETVLRLTLIDAQGHRSQSVEFRFTARESEDTQ</sequence>
<accession>A0A1F5UYT0</accession>
<evidence type="ECO:0000313" key="2">
    <source>
        <dbReference type="EMBL" id="OGF56316.1"/>
    </source>
</evidence>
<dbReference type="Proteomes" id="UP000179157">
    <property type="component" value="Unassembled WGS sequence"/>
</dbReference>
<dbReference type="EMBL" id="MFGX01000038">
    <property type="protein sequence ID" value="OGF56316.1"/>
    <property type="molecule type" value="Genomic_DNA"/>
</dbReference>